<dbReference type="eggNOG" id="arCOG06181">
    <property type="taxonomic scope" value="Archaea"/>
</dbReference>
<dbReference type="OrthoDB" id="115386at2157"/>
<evidence type="ECO:0000313" key="5">
    <source>
        <dbReference type="EMBL" id="ELY34640.1"/>
    </source>
</evidence>
<reference evidence="5 7" key="2">
    <citation type="journal article" date="2014" name="PLoS Genet.">
        <title>Phylogenetically driven sequencing of extremely halophilic archaea reveals strategies for static and dynamic osmo-response.</title>
        <authorList>
            <person name="Becker E.A."/>
            <person name="Seitzer P.M."/>
            <person name="Tritt A."/>
            <person name="Larsen D."/>
            <person name="Krusor M."/>
            <person name="Yao A.I."/>
            <person name="Wu D."/>
            <person name="Madern D."/>
            <person name="Eisen J.A."/>
            <person name="Darling A.E."/>
            <person name="Facciotti M.T."/>
        </authorList>
    </citation>
    <scope>NUCLEOTIDE SEQUENCE [LARGE SCALE GENOMIC DNA]</scope>
    <source>
        <strain evidence="5">B3</strain>
        <strain evidence="7">DSM 18796 / CECT 7217 / JCM 14584 / KCTC 4019 / B3</strain>
    </source>
</reference>
<accession>D8J865</accession>
<keyword evidence="2" id="KW-0201">Cytochrome c-type biogenesis</keyword>
<reference evidence="4 6" key="1">
    <citation type="journal article" date="2010" name="J. Bacteriol.">
        <title>Complete genome sequence of Halalkalicoccus jeotgali B3(T), an extremely halophilic archaeon.</title>
        <authorList>
            <person name="Roh S.W."/>
            <person name="Nam Y.D."/>
            <person name="Nam S.H."/>
            <person name="Choi S.H."/>
            <person name="Park H.S."/>
            <person name="Bae J.W."/>
        </authorList>
    </citation>
    <scope>NUCLEOTIDE SEQUENCE [LARGE SCALE GENOMIC DNA]</scope>
    <source>
        <strain evidence="4">B3</strain>
        <strain evidence="6">DSM 18796 / CECT 7217 / JCM 14584 / KCTC 4019 / B3</strain>
    </source>
</reference>
<dbReference type="SUPFAM" id="SSF52833">
    <property type="entry name" value="Thioredoxin-like"/>
    <property type="match status" value="1"/>
</dbReference>
<dbReference type="InterPro" id="IPR017937">
    <property type="entry name" value="Thioredoxin_CS"/>
</dbReference>
<dbReference type="KEGG" id="hje:HacjB3_03935"/>
<dbReference type="InterPro" id="IPR013766">
    <property type="entry name" value="Thioredoxin_domain"/>
</dbReference>
<evidence type="ECO:0000256" key="1">
    <source>
        <dbReference type="ARBA" id="ARBA00004196"/>
    </source>
</evidence>
<keyword evidence="7" id="KW-1185">Reference proteome</keyword>
<evidence type="ECO:0000313" key="6">
    <source>
        <dbReference type="Proteomes" id="UP000000390"/>
    </source>
</evidence>
<dbReference type="PANTHER" id="PTHR42852">
    <property type="entry name" value="THIOL:DISULFIDE INTERCHANGE PROTEIN DSBE"/>
    <property type="match status" value="1"/>
</dbReference>
<dbReference type="InterPro" id="IPR036249">
    <property type="entry name" value="Thioredoxin-like_sf"/>
</dbReference>
<dbReference type="GO" id="GO:0017004">
    <property type="term" value="P:cytochrome complex assembly"/>
    <property type="evidence" value="ECO:0007669"/>
    <property type="project" value="UniProtKB-KW"/>
</dbReference>
<gene>
    <name evidence="4" type="ordered locus">HacjB3_03935</name>
    <name evidence="5" type="ORF">C497_15358</name>
</gene>
<evidence type="ECO:0000313" key="7">
    <source>
        <dbReference type="Proteomes" id="UP000011645"/>
    </source>
</evidence>
<dbReference type="Proteomes" id="UP000000390">
    <property type="component" value="Chromosome"/>
</dbReference>
<dbReference type="PATRIC" id="fig|795797.18.peg.792"/>
<dbReference type="InterPro" id="IPR050553">
    <property type="entry name" value="Thioredoxin_ResA/DsbE_sf"/>
</dbReference>
<protein>
    <submittedName>
        <fullName evidence="4">Thioredoxin 2</fullName>
    </submittedName>
</protein>
<dbReference type="Pfam" id="PF08534">
    <property type="entry name" value="Redoxin"/>
    <property type="match status" value="1"/>
</dbReference>
<dbReference type="PROSITE" id="PS00194">
    <property type="entry name" value="THIOREDOXIN_1"/>
    <property type="match status" value="1"/>
</dbReference>
<dbReference type="AlphaFoldDB" id="D8J865"/>
<dbReference type="Proteomes" id="UP000011645">
    <property type="component" value="Unassembled WGS sequence"/>
</dbReference>
<sequence length="172" mass="18236">MRRRDLLAGVASAGVVGAGAWAVSTTSLGGGYAPLTLETIAAPGSDAGEIRVPERGRVSFLDFFGTWCGPCETQMPALATSHERVADTDVQFVSITNEPVGTTLPPEDVAEWWAENGGAWTVAHDAEHELTERHDVTRLPTAVVLDAENTVTWSHTGLAEADRLVGAIEDAR</sequence>
<dbReference type="RefSeq" id="WP_008417842.1">
    <property type="nucleotide sequence ID" value="NC_014297.1"/>
</dbReference>
<dbReference type="HOGENOM" id="CLU_090892_1_0_2"/>
<evidence type="ECO:0000313" key="4">
    <source>
        <dbReference type="EMBL" id="ADJ14178.1"/>
    </source>
</evidence>
<organism evidence="4 6">
    <name type="scientific">Halalkalicoccus jeotgali (strain DSM 18796 / CECT 7217 / JCM 14584 / KCTC 4019 / B3)</name>
    <dbReference type="NCBI Taxonomy" id="795797"/>
    <lineage>
        <taxon>Archaea</taxon>
        <taxon>Methanobacteriati</taxon>
        <taxon>Methanobacteriota</taxon>
        <taxon>Stenosarchaea group</taxon>
        <taxon>Halobacteria</taxon>
        <taxon>Halobacteriales</taxon>
        <taxon>Halococcaceae</taxon>
        <taxon>Halalkalicoccus</taxon>
    </lineage>
</organism>
<proteinExistence type="predicted"/>
<dbReference type="STRING" id="795797.HacjB3_03935"/>
<evidence type="ECO:0000259" key="3">
    <source>
        <dbReference type="PROSITE" id="PS51352"/>
    </source>
</evidence>
<dbReference type="Gene3D" id="3.40.30.10">
    <property type="entry name" value="Glutaredoxin"/>
    <property type="match status" value="1"/>
</dbReference>
<feature type="domain" description="Thioredoxin" evidence="3">
    <location>
        <begin position="14"/>
        <end position="172"/>
    </location>
</feature>
<evidence type="ECO:0000256" key="2">
    <source>
        <dbReference type="ARBA" id="ARBA00022748"/>
    </source>
</evidence>
<dbReference type="CDD" id="cd02966">
    <property type="entry name" value="TlpA_like_family"/>
    <property type="match status" value="1"/>
</dbReference>
<dbReference type="EMBL" id="CP002062">
    <property type="protein sequence ID" value="ADJ14178.1"/>
    <property type="molecule type" value="Genomic_DNA"/>
</dbReference>
<dbReference type="PANTHER" id="PTHR42852:SF17">
    <property type="entry name" value="THIOREDOXIN-LIKE PROTEIN HI_1115"/>
    <property type="match status" value="1"/>
</dbReference>
<name>D8J865_HALJB</name>
<dbReference type="EMBL" id="AOHV01000040">
    <property type="protein sequence ID" value="ELY34640.1"/>
    <property type="molecule type" value="Genomic_DNA"/>
</dbReference>
<dbReference type="PROSITE" id="PS51352">
    <property type="entry name" value="THIOREDOXIN_2"/>
    <property type="match status" value="1"/>
</dbReference>
<comment type="subcellular location">
    <subcellularLocation>
        <location evidence="1">Cell envelope</location>
    </subcellularLocation>
</comment>
<dbReference type="GO" id="GO:0016491">
    <property type="term" value="F:oxidoreductase activity"/>
    <property type="evidence" value="ECO:0007669"/>
    <property type="project" value="InterPro"/>
</dbReference>
<dbReference type="InterPro" id="IPR013740">
    <property type="entry name" value="Redoxin"/>
</dbReference>
<dbReference type="GeneID" id="9418586"/>